<protein>
    <submittedName>
        <fullName evidence="1">Uncharacterized protein</fullName>
    </submittedName>
</protein>
<reference evidence="1" key="1">
    <citation type="submission" date="2019-11" db="EMBL/GenBank/DDBJ databases">
        <authorList>
            <person name="Feng L."/>
        </authorList>
    </citation>
    <scope>NUCLEOTIDE SEQUENCE</scope>
    <source>
        <strain evidence="1">BgluceraseaLFYP119</strain>
    </source>
</reference>
<dbReference type="RefSeq" id="WP_198097251.1">
    <property type="nucleotide sequence ID" value="NZ_CACRST010000025.1"/>
</dbReference>
<accession>A0A6N2VI76</accession>
<sequence>MELILKAKDIRVEFKGRTCLDIDELVSLTNSTQNRKAMRRKLSGFC</sequence>
<dbReference type="AlphaFoldDB" id="A0A6N2VI76"/>
<proteinExistence type="predicted"/>
<dbReference type="EMBL" id="CACRST010000025">
    <property type="protein sequence ID" value="VYT29357.1"/>
    <property type="molecule type" value="Genomic_DNA"/>
</dbReference>
<organism evidence="1">
    <name type="scientific">Blautia glucerasea</name>
    <dbReference type="NCBI Taxonomy" id="536633"/>
    <lineage>
        <taxon>Bacteria</taxon>
        <taxon>Bacillati</taxon>
        <taxon>Bacillota</taxon>
        <taxon>Clostridia</taxon>
        <taxon>Lachnospirales</taxon>
        <taxon>Lachnospiraceae</taxon>
        <taxon>Blautia</taxon>
    </lineage>
</organism>
<name>A0A6N2VI76_9FIRM</name>
<gene>
    <name evidence="1" type="ORF">BGLFYP119_02689</name>
</gene>
<evidence type="ECO:0000313" key="1">
    <source>
        <dbReference type="EMBL" id="VYT29357.1"/>
    </source>
</evidence>